<dbReference type="EMBL" id="CAACVG010008529">
    <property type="protein sequence ID" value="VEN50173.1"/>
    <property type="molecule type" value="Genomic_DNA"/>
</dbReference>
<evidence type="ECO:0000256" key="5">
    <source>
        <dbReference type="ARBA" id="ARBA00023128"/>
    </source>
</evidence>
<dbReference type="PANTHER" id="PTHR33618">
    <property type="entry name" value="39S RIBOSOMAL PROTEIN L53, MITOCHONDRIAL"/>
    <property type="match status" value="1"/>
</dbReference>
<feature type="region of interest" description="Disordered" evidence="9">
    <location>
        <begin position="115"/>
        <end position="137"/>
    </location>
</feature>
<dbReference type="InterPro" id="IPR052473">
    <property type="entry name" value="mtLSU_mL53"/>
</dbReference>
<evidence type="ECO:0000313" key="11">
    <source>
        <dbReference type="Proteomes" id="UP000410492"/>
    </source>
</evidence>
<evidence type="ECO:0000256" key="1">
    <source>
        <dbReference type="ARBA" id="ARBA00004173"/>
    </source>
</evidence>
<gene>
    <name evidence="10" type="ORF">CALMAC_LOCUS11027</name>
</gene>
<comment type="similarity">
    <text evidence="2">Belongs to the mitochondrion-specific ribosomal protein mL53 family.</text>
</comment>
<evidence type="ECO:0000313" key="10">
    <source>
        <dbReference type="EMBL" id="VEN50173.1"/>
    </source>
</evidence>
<evidence type="ECO:0000256" key="4">
    <source>
        <dbReference type="ARBA" id="ARBA00022980"/>
    </source>
</evidence>
<organism evidence="10 11">
    <name type="scientific">Callosobruchus maculatus</name>
    <name type="common">Southern cowpea weevil</name>
    <name type="synonym">Pulse bruchid</name>
    <dbReference type="NCBI Taxonomy" id="64391"/>
    <lineage>
        <taxon>Eukaryota</taxon>
        <taxon>Metazoa</taxon>
        <taxon>Ecdysozoa</taxon>
        <taxon>Arthropoda</taxon>
        <taxon>Hexapoda</taxon>
        <taxon>Insecta</taxon>
        <taxon>Pterygota</taxon>
        <taxon>Neoptera</taxon>
        <taxon>Endopterygota</taxon>
        <taxon>Coleoptera</taxon>
        <taxon>Polyphaga</taxon>
        <taxon>Cucujiformia</taxon>
        <taxon>Chrysomeloidea</taxon>
        <taxon>Chrysomelidae</taxon>
        <taxon>Bruchinae</taxon>
        <taxon>Bruchini</taxon>
        <taxon>Callosobruchus</taxon>
    </lineage>
</organism>
<dbReference type="InterPro" id="IPR019716">
    <property type="entry name" value="Ribosomal_mL53"/>
</dbReference>
<evidence type="ECO:0000256" key="2">
    <source>
        <dbReference type="ARBA" id="ARBA00005557"/>
    </source>
</evidence>
<accession>A0A653CSW3</accession>
<dbReference type="Proteomes" id="UP000410492">
    <property type="component" value="Unassembled WGS sequence"/>
</dbReference>
<dbReference type="GO" id="GO:0005762">
    <property type="term" value="C:mitochondrial large ribosomal subunit"/>
    <property type="evidence" value="ECO:0007669"/>
    <property type="project" value="TreeGrafter"/>
</dbReference>
<proteinExistence type="inferred from homology"/>
<keyword evidence="3" id="KW-0809">Transit peptide</keyword>
<comment type="subcellular location">
    <subcellularLocation>
        <location evidence="1">Mitochondrion</location>
    </subcellularLocation>
</comment>
<dbReference type="OrthoDB" id="6618793at2759"/>
<dbReference type="PANTHER" id="PTHR33618:SF1">
    <property type="entry name" value="LARGE RIBOSOMAL SUBUNIT PROTEIN ML53"/>
    <property type="match status" value="1"/>
</dbReference>
<name>A0A653CSW3_CALMS</name>
<protein>
    <recommendedName>
        <fullName evidence="7">Large ribosomal subunit protein mL53</fullName>
    </recommendedName>
    <alternativeName>
        <fullName evidence="8">39S ribosomal protein L53, mitochondrial</fullName>
    </alternativeName>
</protein>
<sequence length="137" mass="15228">MSIYYSGAFTRSGGVTSAISKQLKLVNLKPAKKIQIQFDPFHPNAVTARDFLFHISNPKVLDTNIKCTIKTNIVCDRSEPQIKIDLADSGSIKLLLNNLTVLEIFQQINKHISSKVKEDPSSESTTKVAGNQKRGKR</sequence>
<evidence type="ECO:0000256" key="8">
    <source>
        <dbReference type="ARBA" id="ARBA00042721"/>
    </source>
</evidence>
<keyword evidence="4" id="KW-0689">Ribosomal protein</keyword>
<evidence type="ECO:0000256" key="7">
    <source>
        <dbReference type="ARBA" id="ARBA00035180"/>
    </source>
</evidence>
<keyword evidence="6" id="KW-0687">Ribonucleoprotein</keyword>
<keyword evidence="11" id="KW-1185">Reference proteome</keyword>
<evidence type="ECO:0000256" key="3">
    <source>
        <dbReference type="ARBA" id="ARBA00022946"/>
    </source>
</evidence>
<evidence type="ECO:0000256" key="9">
    <source>
        <dbReference type="SAM" id="MobiDB-lite"/>
    </source>
</evidence>
<evidence type="ECO:0000256" key="6">
    <source>
        <dbReference type="ARBA" id="ARBA00023274"/>
    </source>
</evidence>
<dbReference type="Pfam" id="PF10780">
    <property type="entry name" value="MRP_L53"/>
    <property type="match status" value="1"/>
</dbReference>
<dbReference type="Gene3D" id="3.40.30.10">
    <property type="entry name" value="Glutaredoxin"/>
    <property type="match status" value="1"/>
</dbReference>
<keyword evidence="5" id="KW-0496">Mitochondrion</keyword>
<dbReference type="AlphaFoldDB" id="A0A653CSW3"/>
<reference evidence="10 11" key="1">
    <citation type="submission" date="2019-01" db="EMBL/GenBank/DDBJ databases">
        <authorList>
            <person name="Sayadi A."/>
        </authorList>
    </citation>
    <scope>NUCLEOTIDE SEQUENCE [LARGE SCALE GENOMIC DNA]</scope>
</reference>